<keyword evidence="1" id="KW-0732">Signal</keyword>
<comment type="caution">
    <text evidence="2">The sequence shown here is derived from an EMBL/GenBank/DDBJ whole genome shotgun (WGS) entry which is preliminary data.</text>
</comment>
<reference evidence="2 3" key="1">
    <citation type="journal article" date="2023" name="Commun. Biol.">
        <title>Genome analysis of Parmales, the sister group of diatoms, reveals the evolutionary specialization of diatoms from phago-mixotrophs to photoautotrophs.</title>
        <authorList>
            <person name="Ban H."/>
            <person name="Sato S."/>
            <person name="Yoshikawa S."/>
            <person name="Yamada K."/>
            <person name="Nakamura Y."/>
            <person name="Ichinomiya M."/>
            <person name="Sato N."/>
            <person name="Blanc-Mathieu R."/>
            <person name="Endo H."/>
            <person name="Kuwata A."/>
            <person name="Ogata H."/>
        </authorList>
    </citation>
    <scope>NUCLEOTIDE SEQUENCE [LARGE SCALE GENOMIC DNA]</scope>
</reference>
<evidence type="ECO:0000313" key="3">
    <source>
        <dbReference type="Proteomes" id="UP001165060"/>
    </source>
</evidence>
<gene>
    <name evidence="2" type="ORF">TeGR_g6041</name>
</gene>
<name>A0ABQ6MLD7_9STRA</name>
<keyword evidence="3" id="KW-1185">Reference proteome</keyword>
<feature type="signal peptide" evidence="1">
    <location>
        <begin position="1"/>
        <end position="16"/>
    </location>
</feature>
<proteinExistence type="predicted"/>
<protein>
    <submittedName>
        <fullName evidence="2">Uncharacterized protein</fullName>
    </submittedName>
</protein>
<organism evidence="2 3">
    <name type="scientific">Tetraparma gracilis</name>
    <dbReference type="NCBI Taxonomy" id="2962635"/>
    <lineage>
        <taxon>Eukaryota</taxon>
        <taxon>Sar</taxon>
        <taxon>Stramenopiles</taxon>
        <taxon>Ochrophyta</taxon>
        <taxon>Bolidophyceae</taxon>
        <taxon>Parmales</taxon>
        <taxon>Triparmaceae</taxon>
        <taxon>Tetraparma</taxon>
    </lineage>
</organism>
<sequence length="176" mass="18329">MLSAALLLAVPSLASGTTILAFGDSQGDIGPTYKIILGHAARSKFGSAGADYVDAEANACLKAASDRAMACTETMLGKLWEEFPDTKVGMYNYEVPDMAGSCLDGDRRCMVKLLACFQTVYVDALAANFSTDAFTGMDVLGACQKASGVPGAEAGSPAFAAGTKSEWMTDGLRTRI</sequence>
<evidence type="ECO:0000256" key="1">
    <source>
        <dbReference type="SAM" id="SignalP"/>
    </source>
</evidence>
<dbReference type="Proteomes" id="UP001165060">
    <property type="component" value="Unassembled WGS sequence"/>
</dbReference>
<accession>A0ABQ6MLD7</accession>
<dbReference type="EMBL" id="BRYB01002951">
    <property type="protein sequence ID" value="GMI28057.1"/>
    <property type="molecule type" value="Genomic_DNA"/>
</dbReference>
<feature type="chain" id="PRO_5046929491" evidence="1">
    <location>
        <begin position="17"/>
        <end position="176"/>
    </location>
</feature>
<evidence type="ECO:0000313" key="2">
    <source>
        <dbReference type="EMBL" id="GMI28057.1"/>
    </source>
</evidence>